<dbReference type="Gene3D" id="4.10.240.10">
    <property type="entry name" value="Zn(2)-C6 fungal-type DNA-binding domain"/>
    <property type="match status" value="1"/>
</dbReference>
<feature type="domain" description="Xylanolytic transcriptional activator regulatory" evidence="8">
    <location>
        <begin position="471"/>
        <end position="544"/>
    </location>
</feature>
<evidence type="ECO:0000256" key="6">
    <source>
        <dbReference type="SAM" id="MobiDB-lite"/>
    </source>
</evidence>
<keyword evidence="2" id="KW-0805">Transcription regulation</keyword>
<evidence type="ECO:0000313" key="9">
    <source>
        <dbReference type="EMBL" id="PIA99371.1"/>
    </source>
</evidence>
<dbReference type="OrthoDB" id="3646183at2759"/>
<dbReference type="PANTHER" id="PTHR47424:SF3">
    <property type="entry name" value="REGULATORY PROTEIN GAL4"/>
    <property type="match status" value="1"/>
</dbReference>
<dbReference type="GO" id="GO:0006351">
    <property type="term" value="P:DNA-templated transcription"/>
    <property type="evidence" value="ECO:0007669"/>
    <property type="project" value="InterPro"/>
</dbReference>
<feature type="region of interest" description="Disordered" evidence="6">
    <location>
        <begin position="72"/>
        <end position="98"/>
    </location>
</feature>
<dbReference type="GO" id="GO:0005634">
    <property type="term" value="C:nucleus"/>
    <property type="evidence" value="ECO:0007669"/>
    <property type="project" value="TreeGrafter"/>
</dbReference>
<dbReference type="Pfam" id="PF00172">
    <property type="entry name" value="Zn_clus"/>
    <property type="match status" value="1"/>
</dbReference>
<keyword evidence="3" id="KW-0238">DNA-binding</keyword>
<protein>
    <recommendedName>
        <fullName evidence="8">Xylanolytic transcriptional activator regulatory domain-containing protein</fullName>
    </recommendedName>
</protein>
<evidence type="ECO:0000259" key="8">
    <source>
        <dbReference type="SMART" id="SM00906"/>
    </source>
</evidence>
<sequence>MFRTRGHRSPGLDNEWMFRQYMAWAEFYLARRHFERGAIRAKGDTLDLASRIWNVGERELIRRARGGWCGSGDTDAALTKDESRQSSDTEDVDEQDENPLRCMTIYDDDPRAEYDYPEFEVLERLESVNEAWDEDSLERVRGGMDMLCYKFGVPVLPDGAPFTYFAMTKDVAKRCDGAKPACKLCIELGFDCIYEQPVKAGGSGIRTSQDGYDERLRAVEQTLQMLVQHGAADANPSARDLSHSEHVRGSSAAVTILDVSPDGQGRDAPVDGLVTVAELDNSEGTFYGPSSNVIFIRELSAAISIRLRRMRSAPGMPGSEEHSLLTRAASPQLRGRITSGLSPGPADIRILPSEKHVRRLIELFFNDTGLLFPFVCKQQVLQAYNAAKVTGFSGVPRPLLCLLNVIFAFATYISIHPGSASEADANDAEVFFQRARQLVHDDQLQSPSLMLIQALLLMCLYRQGSQVVDDPWQLHCLAFRSAMQLGLHSPSFSEGLTALDMEVRKRVWFGCVGIDRILAMSYGRPPAIPESYVKLDLPTDCSLETLSDRHSASPGRLPGGASTASLYIHTTLLYRVLHDILEQMYGFNLDSRQVLSLADMLPVVVALETRMSSLEQNLPPGLKLRPWVNTVRSTGMDPEFSRLSVIMRRRILNVRLLLHRPVLVLLLESRSAVNRATQEYDMVVDMAQNSVKYCEAAALEIIEIAYALRSRPSMLGAFWFASYYTFNAALTIFACLMLDIDTCFRNTSHEGNTAEESLHVARLLSSIETKGTALKKALEVVDSLGGNTRSGRRIRKTLVKVFKAAQMLCSHNSEISRTFAGALGSSIAVGEQSEEQQLGSGAAARHAQSASGGLNGEGPDSLGMLDFDATQMWNDVNFDDIFGDMMTFDGVGFTAL</sequence>
<feature type="compositionally biased region" description="Acidic residues" evidence="6">
    <location>
        <begin position="88"/>
        <end position="97"/>
    </location>
</feature>
<feature type="region of interest" description="Disordered" evidence="6">
    <location>
        <begin position="835"/>
        <end position="857"/>
    </location>
</feature>
<dbReference type="InterPro" id="IPR007219">
    <property type="entry name" value="XnlR_reg_dom"/>
</dbReference>
<organism evidence="9 10">
    <name type="scientific">Cercospora beticola</name>
    <name type="common">Sugarbeet leaf spot fungus</name>
    <dbReference type="NCBI Taxonomy" id="122368"/>
    <lineage>
        <taxon>Eukaryota</taxon>
        <taxon>Fungi</taxon>
        <taxon>Dikarya</taxon>
        <taxon>Ascomycota</taxon>
        <taxon>Pezizomycotina</taxon>
        <taxon>Dothideomycetes</taxon>
        <taxon>Dothideomycetidae</taxon>
        <taxon>Mycosphaerellales</taxon>
        <taxon>Mycosphaerellaceae</taxon>
        <taxon>Cercospora</taxon>
    </lineage>
</organism>
<keyword evidence="1" id="KW-0479">Metal-binding</keyword>
<evidence type="ECO:0000256" key="1">
    <source>
        <dbReference type="ARBA" id="ARBA00022723"/>
    </source>
</evidence>
<dbReference type="AlphaFoldDB" id="A0A2G5I3Q4"/>
<dbReference type="GO" id="GO:0000981">
    <property type="term" value="F:DNA-binding transcription factor activity, RNA polymerase II-specific"/>
    <property type="evidence" value="ECO:0007669"/>
    <property type="project" value="InterPro"/>
</dbReference>
<evidence type="ECO:0000256" key="4">
    <source>
        <dbReference type="ARBA" id="ARBA00023163"/>
    </source>
</evidence>
<dbReference type="PANTHER" id="PTHR47424">
    <property type="entry name" value="REGULATORY PROTEIN GAL4"/>
    <property type="match status" value="1"/>
</dbReference>
<reference evidence="9 10" key="1">
    <citation type="submission" date="2015-10" db="EMBL/GenBank/DDBJ databases">
        <title>The cercosporin biosynthetic gene cluster was horizontally transferred to several fungal lineages and shown to be expanded in Cercospora beticola based on microsynteny with recipient genomes.</title>
        <authorList>
            <person name="De Jonge R."/>
            <person name="Ebert M.K."/>
            <person name="Suttle J.C."/>
            <person name="Jurick Ii W.M."/>
            <person name="Secor G.A."/>
            <person name="Thomma B.P."/>
            <person name="Van De Peer Y."/>
            <person name="Bolton M.D."/>
        </authorList>
    </citation>
    <scope>NUCLEOTIDE SEQUENCE [LARGE SCALE GENOMIC DNA]</scope>
    <source>
        <strain evidence="9 10">09-40</strain>
    </source>
</reference>
<dbReference type="Proteomes" id="UP000230605">
    <property type="component" value="Chromosome 3"/>
</dbReference>
<feature type="compositionally biased region" description="Basic and acidic residues" evidence="6">
    <location>
        <begin position="78"/>
        <end position="87"/>
    </location>
</feature>
<dbReference type="GO" id="GO:0000978">
    <property type="term" value="F:RNA polymerase II cis-regulatory region sequence-specific DNA binding"/>
    <property type="evidence" value="ECO:0007669"/>
    <property type="project" value="TreeGrafter"/>
</dbReference>
<comment type="caution">
    <text evidence="9">The sequence shown here is derived from an EMBL/GenBank/DDBJ whole genome shotgun (WGS) entry which is preliminary data.</text>
</comment>
<gene>
    <name evidence="9" type="ORF">CB0940_02277</name>
</gene>
<evidence type="ECO:0000313" key="10">
    <source>
        <dbReference type="Proteomes" id="UP000230605"/>
    </source>
</evidence>
<evidence type="ECO:0000256" key="5">
    <source>
        <dbReference type="ARBA" id="ARBA00023242"/>
    </source>
</evidence>
<dbReference type="EMBL" id="LKMD01000101">
    <property type="protein sequence ID" value="PIA99371.1"/>
    <property type="molecule type" value="Genomic_DNA"/>
</dbReference>
<name>A0A2G5I3Q4_CERBT</name>
<keyword evidence="7" id="KW-1133">Transmembrane helix</keyword>
<keyword evidence="4" id="KW-0804">Transcription</keyword>
<dbReference type="CDD" id="cd12148">
    <property type="entry name" value="fungal_TF_MHR"/>
    <property type="match status" value="1"/>
</dbReference>
<dbReference type="GO" id="GO:0008270">
    <property type="term" value="F:zinc ion binding"/>
    <property type="evidence" value="ECO:0007669"/>
    <property type="project" value="InterPro"/>
</dbReference>
<dbReference type="CDD" id="cd00067">
    <property type="entry name" value="GAL4"/>
    <property type="match status" value="1"/>
</dbReference>
<keyword evidence="5" id="KW-0539">Nucleus</keyword>
<evidence type="ECO:0000256" key="2">
    <source>
        <dbReference type="ARBA" id="ARBA00023015"/>
    </source>
</evidence>
<proteinExistence type="predicted"/>
<dbReference type="InterPro" id="IPR001138">
    <property type="entry name" value="Zn2Cys6_DnaBD"/>
</dbReference>
<dbReference type="InterPro" id="IPR051127">
    <property type="entry name" value="Fungal_SecMet_Regulators"/>
</dbReference>
<dbReference type="InterPro" id="IPR036864">
    <property type="entry name" value="Zn2-C6_fun-type_DNA-bd_sf"/>
</dbReference>
<evidence type="ECO:0000256" key="7">
    <source>
        <dbReference type="SAM" id="Phobius"/>
    </source>
</evidence>
<evidence type="ECO:0000256" key="3">
    <source>
        <dbReference type="ARBA" id="ARBA00023125"/>
    </source>
</evidence>
<dbReference type="GO" id="GO:0000435">
    <property type="term" value="P:positive regulation of transcription from RNA polymerase II promoter by galactose"/>
    <property type="evidence" value="ECO:0007669"/>
    <property type="project" value="TreeGrafter"/>
</dbReference>
<keyword evidence="7" id="KW-0472">Membrane</keyword>
<accession>A0A2G5I3Q4</accession>
<keyword evidence="7" id="KW-0812">Transmembrane</keyword>
<dbReference type="SMART" id="SM00906">
    <property type="entry name" value="Fungal_trans"/>
    <property type="match status" value="1"/>
</dbReference>
<dbReference type="Pfam" id="PF04082">
    <property type="entry name" value="Fungal_trans"/>
    <property type="match status" value="1"/>
</dbReference>
<feature type="transmembrane region" description="Helical" evidence="7">
    <location>
        <begin position="717"/>
        <end position="738"/>
    </location>
</feature>